<evidence type="ECO:0000256" key="2">
    <source>
        <dbReference type="ARBA" id="ARBA00008338"/>
    </source>
</evidence>
<feature type="compositionally biased region" description="Acidic residues" evidence="11">
    <location>
        <begin position="568"/>
        <end position="592"/>
    </location>
</feature>
<evidence type="ECO:0000256" key="12">
    <source>
        <dbReference type="SAM" id="Phobius"/>
    </source>
</evidence>
<evidence type="ECO:0000256" key="7">
    <source>
        <dbReference type="ARBA" id="ARBA00023026"/>
    </source>
</evidence>
<feature type="coiled-coil region" evidence="10">
    <location>
        <begin position="691"/>
        <end position="732"/>
    </location>
</feature>
<dbReference type="GO" id="GO:0005886">
    <property type="term" value="C:plasma membrane"/>
    <property type="evidence" value="ECO:0007669"/>
    <property type="project" value="UniProtKB-SubCell"/>
</dbReference>
<reference evidence="13" key="1">
    <citation type="journal article" date="2010" name="Microbiol. Resour. Announc.">
        <title>Comparative genomics of the bacterial genus Listeria: Genome evolution is characterized by limited gene acquisition and limited gene loss.</title>
        <authorList>
            <person name="den Bakker H.C."/>
            <person name="Cummings C.A."/>
            <person name="Ferreira V."/>
            <person name="Vatta P."/>
            <person name="Orsi R.H."/>
            <person name="Degoricija L."/>
            <person name="Barker M."/>
            <person name="Petrauskene O."/>
            <person name="Furtado M.R."/>
            <person name="Wiedmann M."/>
        </authorList>
    </citation>
    <scope>NUCLEOTIDE SEQUENCE [LARGE SCALE GENOMIC DNA]</scope>
    <source>
        <strain evidence="13">FSL N1-067</strain>
    </source>
</reference>
<keyword evidence="7" id="KW-0843">Virulence</keyword>
<dbReference type="InterPro" id="IPR017500">
    <property type="entry name" value="Phage_infect_YhgE_N"/>
</dbReference>
<keyword evidence="4" id="KW-1003">Cell membrane</keyword>
<dbReference type="InterPro" id="IPR051328">
    <property type="entry name" value="T7SS_ABC-Transporter"/>
</dbReference>
<dbReference type="PANTHER" id="PTHR43077:SF10">
    <property type="entry name" value="TRANSPORT PERMEASE PROTEIN"/>
    <property type="match status" value="1"/>
</dbReference>
<evidence type="ECO:0000256" key="5">
    <source>
        <dbReference type="ARBA" id="ARBA00022692"/>
    </source>
</evidence>
<dbReference type="AlphaFoldDB" id="E3ZL60"/>
<feature type="transmembrane region" description="Helical" evidence="12">
    <location>
        <begin position="1050"/>
        <end position="1071"/>
    </location>
</feature>
<accession>E3ZL60</accession>
<dbReference type="InterPro" id="IPR023838">
    <property type="entry name" value="T7SS_EsaA"/>
</dbReference>
<comment type="subunit">
    <text evidence="9">Homodimer. Interacts with EssB.</text>
</comment>
<dbReference type="PANTHER" id="PTHR43077">
    <property type="entry name" value="TRANSPORT PERMEASE YVFS-RELATED"/>
    <property type="match status" value="1"/>
</dbReference>
<evidence type="ECO:0000256" key="4">
    <source>
        <dbReference type="ARBA" id="ARBA00022475"/>
    </source>
</evidence>
<evidence type="ECO:0000313" key="13">
    <source>
        <dbReference type="EMBL" id="EFS01636.1"/>
    </source>
</evidence>
<comment type="subcellular location">
    <subcellularLocation>
        <location evidence="1">Cell membrane</location>
        <topology evidence="1">Multi-pass membrane protein</topology>
    </subcellularLocation>
</comment>
<dbReference type="PATRIC" id="fig|702453.3.peg.112"/>
<name>E3ZL60_LISSE</name>
<comment type="caution">
    <text evidence="13">The sequence shown here is derived from an EMBL/GenBank/DDBJ whole genome shotgun (WGS) entry which is preliminary data.</text>
</comment>
<gene>
    <name evidence="13" type="ORF">NT03LS_0148</name>
</gene>
<comment type="similarity">
    <text evidence="2">Belongs to the EsaA family.</text>
</comment>
<evidence type="ECO:0000256" key="9">
    <source>
        <dbReference type="ARBA" id="ARBA00046722"/>
    </source>
</evidence>
<evidence type="ECO:0000256" key="11">
    <source>
        <dbReference type="SAM" id="MobiDB-lite"/>
    </source>
</evidence>
<evidence type="ECO:0000256" key="1">
    <source>
        <dbReference type="ARBA" id="ARBA00004651"/>
    </source>
</evidence>
<dbReference type="OrthoDB" id="4974788at2"/>
<dbReference type="NCBIfam" id="TIGR03061">
    <property type="entry name" value="pip_yhgE_Nterm"/>
    <property type="match status" value="1"/>
</dbReference>
<keyword evidence="8 12" id="KW-0472">Membrane</keyword>
<feature type="transmembrane region" description="Helical" evidence="12">
    <location>
        <begin position="965"/>
        <end position="985"/>
    </location>
</feature>
<protein>
    <recommendedName>
        <fullName evidence="3">Type VII secretion system accessory factor EsaA</fullName>
    </recommendedName>
</protein>
<keyword evidence="10" id="KW-0175">Coiled coil</keyword>
<dbReference type="RefSeq" id="WP_003745041.1">
    <property type="nucleotide sequence ID" value="NZ_CM001051.1"/>
</dbReference>
<dbReference type="Proteomes" id="UP000004302">
    <property type="component" value="Chromosome"/>
</dbReference>
<feature type="transmembrane region" description="Helical" evidence="12">
    <location>
        <begin position="892"/>
        <end position="911"/>
    </location>
</feature>
<dbReference type="EMBL" id="ADXJ01000061">
    <property type="protein sequence ID" value="EFS01636.1"/>
    <property type="molecule type" value="Genomic_DNA"/>
</dbReference>
<feature type="region of interest" description="Disordered" evidence="11">
    <location>
        <begin position="554"/>
        <end position="592"/>
    </location>
</feature>
<dbReference type="HOGENOM" id="CLU_008589_0_0_9"/>
<feature type="transmembrane region" description="Helical" evidence="12">
    <location>
        <begin position="932"/>
        <end position="959"/>
    </location>
</feature>
<proteinExistence type="inferred from homology"/>
<evidence type="ECO:0000256" key="8">
    <source>
        <dbReference type="ARBA" id="ARBA00023136"/>
    </source>
</evidence>
<dbReference type="Gene3D" id="3.40.1710.10">
    <property type="entry name" value="abc type-2 transporter like domain"/>
    <property type="match status" value="1"/>
</dbReference>
<feature type="transmembrane region" description="Helical" evidence="12">
    <location>
        <begin position="992"/>
        <end position="1010"/>
    </location>
</feature>
<dbReference type="NCBIfam" id="TIGR03929">
    <property type="entry name" value="T7_esaA_Nterm"/>
    <property type="match status" value="1"/>
</dbReference>
<evidence type="ECO:0000256" key="3">
    <source>
        <dbReference type="ARBA" id="ARBA00020819"/>
    </source>
</evidence>
<keyword evidence="5 12" id="KW-0812">Transmembrane</keyword>
<keyword evidence="6 12" id="KW-1133">Transmembrane helix</keyword>
<organism evidence="13">
    <name type="scientific">Listeria seeligeri FSL N1-067</name>
    <dbReference type="NCBI Taxonomy" id="702453"/>
    <lineage>
        <taxon>Bacteria</taxon>
        <taxon>Bacillati</taxon>
        <taxon>Bacillota</taxon>
        <taxon>Bacilli</taxon>
        <taxon>Bacillales</taxon>
        <taxon>Listeriaceae</taxon>
        <taxon>Listeria</taxon>
    </lineage>
</organism>
<evidence type="ECO:0000256" key="10">
    <source>
        <dbReference type="SAM" id="Coils"/>
    </source>
</evidence>
<sequence length="1088" mass="122325">MKKVKWSILLFLVLAVFLSAGITYLALNQGANKDTAEEEGTEKAHKMTIALVNEDQGAKFQGEEVEFGNQFVKSIEKDDQHEWYVVSRGVAESGLKRDVYNMMIVIPSDFSEKALSMTSDAPEKVTISYKVNDVGNSDLKAEAEKTAAAVLEDFNTRIIDVYFASILTTLQEAQDNVGTLVEEEKEYDETYNKDVNNPLSSYTEQFKTVQDYTGTSKESFQGFQDIMKDFEESLNVAKKENATHMTNMDDFTKMQELNVPFEETFTENLQKFDGSLSADDIRAQTAALEQANAQMTTEFQIMEDNNTLLSQTQGLQNYIADTNARINSLDDEIMTTLSDDFRTAVYDDLLRILQENEYSDQLNEIDLKDLTGEDINDGFDKRIVKEIKALPTYNTEQLAGIGPDTEMYKNIVTLSKEYYGEHRSAFGDDFSFDMKEKTLETKTVTNEAIARLRSGVSIESEEFMLPASEYKSEIFLTIDSNFTLNDVHCFVNDEERTDLVQSEEYSEGGLKLTLKDLKDGAKIKITGTAKLKEEVEISLMGAVSWNATLQQYEAPAEDSSELPIIPTDDTEEETNPDDSDDTDEPDDVPVPDEDFDAVRKQIEPIKVVEPTYLEETDSSIKAIVDTVKDYYKLQVLFDLYYGIDANNSEQMPDFSSGGTLENSAKTSSYYYIFNKEDIIGSFVNLTTDRFVADYTKKIEAFEQRIADYKSVMAEADARSEDVTTRLAETTQEAINLNTNLALTLEDLEAWRDASNDLVEENDVVVEKSGEEGTMALELSSEFAGLLAESESLAGTSEGNLESAEVVYKTFDAIDDEAKDIQKSGETLVAEASTLSEDLAEKLEDDETFEKNFAKVMDNSRVGDRQNENLYSFLSSPVDKMNAGTIVAGDKSMPYFMILICTILAIFTSYVISHQEKKRQQLNEFEKEMSLALKNIPITFLMICVSVIEGLVIGAVSGYMFGVGEIGMFLWIGICVLIMMTLVTVFSYLLRQLNMIGMSIILLILSLYLFLTDAVGLNIDSESIFATFRTFSPLQYMEQLLNGILSKQQDYIVIVYSLIGAVVVFTALNLFVWHRSKDEENEEEHSDEI</sequence>
<evidence type="ECO:0000256" key="6">
    <source>
        <dbReference type="ARBA" id="ARBA00022989"/>
    </source>
</evidence>